<gene>
    <name evidence="1" type="ORF">BIFBRE_03920</name>
</gene>
<reference evidence="1 2" key="1">
    <citation type="submission" date="2010-02" db="EMBL/GenBank/DDBJ databases">
        <authorList>
            <person name="Weinstock G."/>
            <person name="Sodergren E."/>
            <person name="Clifton S."/>
            <person name="Fulton L."/>
            <person name="Fulton B."/>
            <person name="Courtney L."/>
            <person name="Fronick C."/>
            <person name="Harrison M."/>
            <person name="Strong C."/>
            <person name="Farmer C."/>
            <person name="Delahaunty K."/>
            <person name="Markovic C."/>
            <person name="Hall O."/>
            <person name="Minx P."/>
            <person name="Tomlinson C."/>
            <person name="Mitreva M."/>
            <person name="Nelson J."/>
            <person name="Hou S."/>
            <person name="Wollam A."/>
            <person name="Pepin K.H."/>
            <person name="Johnson M."/>
            <person name="Bhonagiri V."/>
            <person name="Zhang X."/>
            <person name="Suruliraj S."/>
            <person name="Warren W."/>
            <person name="Chinwalla A."/>
            <person name="Mardis E.R."/>
            <person name="Wilson R.K."/>
        </authorList>
    </citation>
    <scope>NUCLEOTIDE SEQUENCE [LARGE SCALE GENOMIC DNA]</scope>
    <source>
        <strain evidence="1 2">DSM 20213</strain>
    </source>
</reference>
<protein>
    <submittedName>
        <fullName evidence="1">Uncharacterized protein</fullName>
    </submittedName>
</protein>
<name>D4BPB1_BIFBR</name>
<dbReference type="Proteomes" id="UP000003191">
    <property type="component" value="Unassembled WGS sequence"/>
</dbReference>
<proteinExistence type="predicted"/>
<sequence length="58" mass="6278">MLGSLALLRTSQWRHVASAWQVGFIPRLVHDSFSGFFFLILSRARLGVGSGTADGSAE</sequence>
<keyword evidence="2" id="KW-1185">Reference proteome</keyword>
<comment type="caution">
    <text evidence="1">The sequence shown here is derived from an EMBL/GenBank/DDBJ whole genome shotgun (WGS) entry which is preliminary data.</text>
</comment>
<evidence type="ECO:0000313" key="2">
    <source>
        <dbReference type="Proteomes" id="UP000003191"/>
    </source>
</evidence>
<accession>D4BPB1</accession>
<dbReference type="HOGENOM" id="CLU_2970165_0_0_11"/>
<organism evidence="1 2">
    <name type="scientific">Bifidobacterium breve DSM 20213 = JCM 1192</name>
    <dbReference type="NCBI Taxonomy" id="518634"/>
    <lineage>
        <taxon>Bacteria</taxon>
        <taxon>Bacillati</taxon>
        <taxon>Actinomycetota</taxon>
        <taxon>Actinomycetes</taxon>
        <taxon>Bifidobacteriales</taxon>
        <taxon>Bifidobacteriaceae</taxon>
        <taxon>Bifidobacterium</taxon>
    </lineage>
</organism>
<dbReference type="EMBL" id="ACCG02000009">
    <property type="protein sequence ID" value="EFE89498.1"/>
    <property type="molecule type" value="Genomic_DNA"/>
</dbReference>
<dbReference type="AlphaFoldDB" id="D4BPB1"/>
<evidence type="ECO:0000313" key="1">
    <source>
        <dbReference type="EMBL" id="EFE89498.1"/>
    </source>
</evidence>